<dbReference type="Gene3D" id="3.40.50.1240">
    <property type="entry name" value="Phosphoglycerate mutase-like"/>
    <property type="match status" value="1"/>
</dbReference>
<dbReference type="AlphaFoldDB" id="A0A401JD52"/>
<sequence length="154" mass="17147">MRAQATAQIIATRLNLPVTTDHRLMELAYGEWEGLQQATVKQKWPELLRQWKRNPDQVTFPGGESLSDMQQRVQSFFEYTAGQSGTILAITHDGVARMAVLEALGQPLSAFRNIRIENASMTTFTLEDGKCAIDDMNDVTHLLGLAGDASRELL</sequence>
<dbReference type="InterPro" id="IPR013078">
    <property type="entry name" value="His_Pase_superF_clade-1"/>
</dbReference>
<proteinExistence type="predicted"/>
<evidence type="ECO:0000313" key="2">
    <source>
        <dbReference type="Proteomes" id="UP000286806"/>
    </source>
</evidence>
<accession>A0A401JD52</accession>
<keyword evidence="2" id="KW-1185">Reference proteome</keyword>
<comment type="caution">
    <text evidence="1">The sequence shown here is derived from an EMBL/GenBank/DDBJ whole genome shotgun (WGS) entry which is preliminary data.</text>
</comment>
<dbReference type="InterPro" id="IPR029033">
    <property type="entry name" value="His_PPase_superfam"/>
</dbReference>
<dbReference type="EMBL" id="BGOW01000013">
    <property type="protein sequence ID" value="GBL45529.1"/>
    <property type="molecule type" value="Genomic_DNA"/>
</dbReference>
<organism evidence="1 2">
    <name type="scientific">Sulfuriferula multivorans</name>
    <dbReference type="NCBI Taxonomy" id="1559896"/>
    <lineage>
        <taxon>Bacteria</taxon>
        <taxon>Pseudomonadati</taxon>
        <taxon>Pseudomonadota</taxon>
        <taxon>Betaproteobacteria</taxon>
        <taxon>Nitrosomonadales</taxon>
        <taxon>Sulfuricellaceae</taxon>
        <taxon>Sulfuriferula</taxon>
    </lineage>
</organism>
<dbReference type="InterPro" id="IPR050275">
    <property type="entry name" value="PGM_Phosphatase"/>
</dbReference>
<dbReference type="PANTHER" id="PTHR48100:SF1">
    <property type="entry name" value="HISTIDINE PHOSPHATASE FAMILY PROTEIN-RELATED"/>
    <property type="match status" value="1"/>
</dbReference>
<dbReference type="PANTHER" id="PTHR48100">
    <property type="entry name" value="BROAD-SPECIFICITY PHOSPHATASE YOR283W-RELATED"/>
    <property type="match status" value="1"/>
</dbReference>
<evidence type="ECO:0000313" key="1">
    <source>
        <dbReference type="EMBL" id="GBL45529.1"/>
    </source>
</evidence>
<reference evidence="1 2" key="1">
    <citation type="journal article" date="2019" name="Front. Microbiol.">
        <title>Genomes of Neutrophilic Sulfur-Oxidizing Chemolithoautotrophs Representing 9 Proteobacterial Species From 8 Genera.</title>
        <authorList>
            <person name="Watanabe T."/>
            <person name="Kojima H."/>
            <person name="Umezawa K."/>
            <person name="Hori C."/>
            <person name="Takasuka T.E."/>
            <person name="Kato Y."/>
            <person name="Fukui M."/>
        </authorList>
    </citation>
    <scope>NUCLEOTIDE SEQUENCE [LARGE SCALE GENOMIC DNA]</scope>
    <source>
        <strain evidence="1 2">TTN</strain>
    </source>
</reference>
<dbReference type="GO" id="GO:0016791">
    <property type="term" value="F:phosphatase activity"/>
    <property type="evidence" value="ECO:0007669"/>
    <property type="project" value="TreeGrafter"/>
</dbReference>
<dbReference type="GO" id="GO:0005737">
    <property type="term" value="C:cytoplasm"/>
    <property type="evidence" value="ECO:0007669"/>
    <property type="project" value="TreeGrafter"/>
</dbReference>
<dbReference type="Pfam" id="PF00300">
    <property type="entry name" value="His_Phos_1"/>
    <property type="match status" value="1"/>
</dbReference>
<name>A0A401JD52_9PROT</name>
<dbReference type="SUPFAM" id="SSF53254">
    <property type="entry name" value="Phosphoglycerate mutase-like"/>
    <property type="match status" value="1"/>
</dbReference>
<gene>
    <name evidence="1" type="ORF">SFMTTN_1339</name>
</gene>
<dbReference type="Proteomes" id="UP000286806">
    <property type="component" value="Unassembled WGS sequence"/>
</dbReference>
<protein>
    <submittedName>
        <fullName evidence="1">Phosphoglycerate mutase family</fullName>
    </submittedName>
</protein>